<dbReference type="GO" id="GO:0005351">
    <property type="term" value="F:carbohydrate:proton symporter activity"/>
    <property type="evidence" value="ECO:0007669"/>
    <property type="project" value="TreeGrafter"/>
</dbReference>
<evidence type="ECO:0000256" key="2">
    <source>
        <dbReference type="ARBA" id="ARBA00010992"/>
    </source>
</evidence>
<dbReference type="Pfam" id="PF00083">
    <property type="entry name" value="Sugar_tr"/>
    <property type="match status" value="1"/>
</dbReference>
<keyword evidence="6 8" id="KW-0472">Membrane</keyword>
<dbReference type="PANTHER" id="PTHR48022:SF77">
    <property type="entry name" value="MAJOR FACILITATOR SUPERFAMILY (MFS) PROFILE DOMAIN-CONTAINING PROTEIN"/>
    <property type="match status" value="1"/>
</dbReference>
<dbReference type="RefSeq" id="XP_018381536.1">
    <property type="nucleotide sequence ID" value="XM_018525894.1"/>
</dbReference>
<evidence type="ECO:0000256" key="1">
    <source>
        <dbReference type="ARBA" id="ARBA00004141"/>
    </source>
</evidence>
<sequence>MQVTDGKDGVFTKMSRCFNGRLTYSVGIIALSQINFGLDQGVFNNTQAMTPFARRFGVFNAKIQTYELETYYLSLLSSLTYIGFTFGLVMGNILSAKIGRKKCFMVMCFWAILGAIICITTTTNKWQMVVGRIVSYVYIGMELALVPVTQSELVPAPVRGATVGTYQSALLIGQLIASLICRGTGNIDDDRSWRIPLGILFIIPTIMLCAVWYIPESPRWLLQKDRPEEAIANLRLLRQGKFTEEEIQQEYREFQGTLNATAKRGRFIELFQGTNLKRTLIVLGVNIFLQLTGQNFVSVYGAIFIKSLGVINPFTMTSINTAVSIVFVFICQLATDKTGRVPLMFVGAIIQCGGLMTMGGLGTVASPSYSIKATIVSMVTVFGVGFQLGWAPLSHVVAAEIPTQRLRDTTYALGSVFNIAIQFAVSFSIPYLLNEPYAALGSKVGFIFGATAAGAVLFTWFCIPECSGKTLEEIDELFLEGVSVRKFRKTRATVPTAQYKGDGKKGDMKIESVEV</sequence>
<accession>A0A177D8U9</accession>
<dbReference type="Gene3D" id="1.20.1250.20">
    <property type="entry name" value="MFS general substrate transporter like domains"/>
    <property type="match status" value="1"/>
</dbReference>
<name>A0A177D8U9_ALTAL</name>
<evidence type="ECO:0000256" key="6">
    <source>
        <dbReference type="ARBA" id="ARBA00023136"/>
    </source>
</evidence>
<keyword evidence="4 8" id="KW-0812">Transmembrane</keyword>
<evidence type="ECO:0000256" key="7">
    <source>
        <dbReference type="RuleBase" id="RU003346"/>
    </source>
</evidence>
<organism evidence="10 11">
    <name type="scientific">Alternaria alternata</name>
    <name type="common">Alternaria rot fungus</name>
    <name type="synonym">Torula alternata</name>
    <dbReference type="NCBI Taxonomy" id="5599"/>
    <lineage>
        <taxon>Eukaryota</taxon>
        <taxon>Fungi</taxon>
        <taxon>Dikarya</taxon>
        <taxon>Ascomycota</taxon>
        <taxon>Pezizomycotina</taxon>
        <taxon>Dothideomycetes</taxon>
        <taxon>Pleosporomycetidae</taxon>
        <taxon>Pleosporales</taxon>
        <taxon>Pleosporineae</taxon>
        <taxon>Pleosporaceae</taxon>
        <taxon>Alternaria</taxon>
        <taxon>Alternaria sect. Alternaria</taxon>
        <taxon>Alternaria alternata complex</taxon>
    </lineage>
</organism>
<evidence type="ECO:0000313" key="11">
    <source>
        <dbReference type="Proteomes" id="UP000077248"/>
    </source>
</evidence>
<dbReference type="PRINTS" id="PR00171">
    <property type="entry name" value="SUGRTRNSPORT"/>
</dbReference>
<dbReference type="InterPro" id="IPR020846">
    <property type="entry name" value="MFS_dom"/>
</dbReference>
<reference evidence="10 11" key="1">
    <citation type="submission" date="2016-05" db="EMBL/GenBank/DDBJ databases">
        <title>Comparative analysis of secretome profiles of manganese(II)-oxidizing ascomycete fungi.</title>
        <authorList>
            <consortium name="DOE Joint Genome Institute"/>
            <person name="Zeiner C.A."/>
            <person name="Purvine S.O."/>
            <person name="Zink E.M."/>
            <person name="Wu S."/>
            <person name="Pasa-Tolic L."/>
            <person name="Chaput D.L."/>
            <person name="Haridas S."/>
            <person name="Grigoriev I.V."/>
            <person name="Santelli C.M."/>
            <person name="Hansel C.M."/>
        </authorList>
    </citation>
    <scope>NUCLEOTIDE SEQUENCE [LARGE SCALE GENOMIC DNA]</scope>
    <source>
        <strain evidence="10 11">SRC1lrK2f</strain>
    </source>
</reference>
<dbReference type="PANTHER" id="PTHR48022">
    <property type="entry name" value="PLASTIDIC GLUCOSE TRANSPORTER 4"/>
    <property type="match status" value="1"/>
</dbReference>
<evidence type="ECO:0000256" key="8">
    <source>
        <dbReference type="SAM" id="Phobius"/>
    </source>
</evidence>
<keyword evidence="3 7" id="KW-0813">Transport</keyword>
<dbReference type="InterPro" id="IPR003663">
    <property type="entry name" value="Sugar/inositol_transpt"/>
</dbReference>
<comment type="similarity">
    <text evidence="2 7">Belongs to the major facilitator superfamily. Sugar transporter (TC 2.A.1.1) family.</text>
</comment>
<feature type="domain" description="Major facilitator superfamily (MFS) profile" evidence="9">
    <location>
        <begin position="25"/>
        <end position="467"/>
    </location>
</feature>
<protein>
    <submittedName>
        <fullName evidence="10">General substrate transporter</fullName>
    </submittedName>
</protein>
<dbReference type="VEuPathDB" id="FungiDB:CC77DRAFT_1024545"/>
<feature type="transmembrane region" description="Helical" evidence="8">
    <location>
        <begin position="343"/>
        <end position="365"/>
    </location>
</feature>
<evidence type="ECO:0000256" key="4">
    <source>
        <dbReference type="ARBA" id="ARBA00022692"/>
    </source>
</evidence>
<dbReference type="KEGG" id="aalt:CC77DRAFT_1024545"/>
<dbReference type="InterPro" id="IPR050360">
    <property type="entry name" value="MFS_Sugar_Transporters"/>
</dbReference>
<dbReference type="EMBL" id="KV441491">
    <property type="protein sequence ID" value="OAG16115.1"/>
    <property type="molecule type" value="Genomic_DNA"/>
</dbReference>
<comment type="subcellular location">
    <subcellularLocation>
        <location evidence="1">Membrane</location>
        <topology evidence="1">Multi-pass membrane protein</topology>
    </subcellularLocation>
</comment>
<feature type="transmembrane region" description="Helical" evidence="8">
    <location>
        <begin position="311"/>
        <end position="331"/>
    </location>
</feature>
<feature type="transmembrane region" description="Helical" evidence="8">
    <location>
        <begin position="371"/>
        <end position="390"/>
    </location>
</feature>
<feature type="transmembrane region" description="Helical" evidence="8">
    <location>
        <begin position="411"/>
        <end position="433"/>
    </location>
</feature>
<evidence type="ECO:0000256" key="5">
    <source>
        <dbReference type="ARBA" id="ARBA00022989"/>
    </source>
</evidence>
<dbReference type="GeneID" id="29111488"/>
<dbReference type="PROSITE" id="PS50850">
    <property type="entry name" value="MFS"/>
    <property type="match status" value="1"/>
</dbReference>
<feature type="transmembrane region" description="Helical" evidence="8">
    <location>
        <begin position="193"/>
        <end position="214"/>
    </location>
</feature>
<evidence type="ECO:0000256" key="3">
    <source>
        <dbReference type="ARBA" id="ARBA00022448"/>
    </source>
</evidence>
<evidence type="ECO:0000259" key="9">
    <source>
        <dbReference type="PROSITE" id="PS50850"/>
    </source>
</evidence>
<dbReference type="GO" id="GO:0016020">
    <property type="term" value="C:membrane"/>
    <property type="evidence" value="ECO:0007669"/>
    <property type="project" value="UniProtKB-SubCell"/>
</dbReference>
<keyword evidence="5 8" id="KW-1133">Transmembrane helix</keyword>
<evidence type="ECO:0000313" key="10">
    <source>
        <dbReference type="EMBL" id="OAG16115.1"/>
    </source>
</evidence>
<dbReference type="SUPFAM" id="SSF103473">
    <property type="entry name" value="MFS general substrate transporter"/>
    <property type="match status" value="1"/>
</dbReference>
<dbReference type="InterPro" id="IPR005828">
    <property type="entry name" value="MFS_sugar_transport-like"/>
</dbReference>
<dbReference type="AlphaFoldDB" id="A0A177D8U9"/>
<dbReference type="InterPro" id="IPR036259">
    <property type="entry name" value="MFS_trans_sf"/>
</dbReference>
<feature type="transmembrane region" description="Helical" evidence="8">
    <location>
        <begin position="445"/>
        <end position="463"/>
    </location>
</feature>
<dbReference type="Proteomes" id="UP000077248">
    <property type="component" value="Unassembled WGS sequence"/>
</dbReference>
<feature type="transmembrane region" description="Helical" evidence="8">
    <location>
        <begin position="280"/>
        <end position="305"/>
    </location>
</feature>
<dbReference type="OMA" id="EIEHEFR"/>
<feature type="transmembrane region" description="Helical" evidence="8">
    <location>
        <begin position="71"/>
        <end position="91"/>
    </location>
</feature>
<feature type="transmembrane region" description="Helical" evidence="8">
    <location>
        <begin position="103"/>
        <end position="123"/>
    </location>
</feature>
<dbReference type="NCBIfam" id="TIGR00879">
    <property type="entry name" value="SP"/>
    <property type="match status" value="1"/>
</dbReference>
<keyword evidence="11" id="KW-1185">Reference proteome</keyword>
<gene>
    <name evidence="10" type="ORF">CC77DRAFT_1024545</name>
</gene>
<proteinExistence type="inferred from homology"/>